<evidence type="ECO:0000313" key="3">
    <source>
        <dbReference type="Proteomes" id="UP001330434"/>
    </source>
</evidence>
<evidence type="ECO:0000259" key="1">
    <source>
        <dbReference type="Pfam" id="PF01636"/>
    </source>
</evidence>
<sequence length="323" mass="37281">MDQSLSLKNHLLSIRSFEEYEILKQNPDIINTIAKEIIERHQLPAAPLNLFSEGTNLVFAYEKHTVIKIFPPFHLDQFKSEILVLNHLQGKLSIKTPTVKYEGEIFSWPYIVMSQLDGTLLETLWDKMSHENKMAIMRELGSLIREVHSLPIIGLEDIDCHWDDFIKQQLRLCQEQHRSTGLPNLLVEEIPAYLNSIKENLIKIEKPVLLTGEYTPMNFIVKQRDGFWHIDALIDFGDSMLGLSEYDLLGPGAFLIQGDKLLLREFLTSYGYTPNTLTPALSHQLAGLMLLHQYSNLNVQVRIKDWKSKVKNLKELETLVWGF</sequence>
<dbReference type="Proteomes" id="UP001330434">
    <property type="component" value="Chromosome"/>
</dbReference>
<protein>
    <submittedName>
        <fullName evidence="2">Phosphotransferase enzyme family protein</fullName>
    </submittedName>
</protein>
<reference evidence="2 3" key="1">
    <citation type="journal article" date="2024" name="Environ. Microbiol.">
        <title>Novel evolutionary insights on the interactions of the Holosporales (Alphaproteobacteria) with eukaryotic hosts from comparative genomics.</title>
        <authorList>
            <person name="Giovannini M."/>
            <person name="Petroni G."/>
            <person name="Castelli M."/>
        </authorList>
    </citation>
    <scope>NUCLEOTIDE SEQUENCE [LARGE SCALE GENOMIC DNA]</scope>
    <source>
        <strain evidence="2 3">US_Bl 15I1</strain>
    </source>
</reference>
<dbReference type="Gene3D" id="3.90.1200.10">
    <property type="match status" value="1"/>
</dbReference>
<dbReference type="InterPro" id="IPR002575">
    <property type="entry name" value="Aminoglycoside_PTrfase"/>
</dbReference>
<accession>A0ABZ2C6W3</accession>
<dbReference type="EMBL" id="CP133270">
    <property type="protein sequence ID" value="WVX67333.1"/>
    <property type="molecule type" value="Genomic_DNA"/>
</dbReference>
<feature type="domain" description="Aminoglycoside phosphotransferase" evidence="1">
    <location>
        <begin position="64"/>
        <end position="250"/>
    </location>
</feature>
<organism evidence="2 3">
    <name type="scientific">Candidatus Bealeia paramacronuclearis</name>
    <dbReference type="NCBI Taxonomy" id="1921001"/>
    <lineage>
        <taxon>Bacteria</taxon>
        <taxon>Pseudomonadati</taxon>
        <taxon>Pseudomonadota</taxon>
        <taxon>Alphaproteobacteria</taxon>
        <taxon>Holosporales</taxon>
        <taxon>Holosporaceae</taxon>
        <taxon>Candidatus Bealeia</taxon>
    </lineage>
</organism>
<evidence type="ECO:0000313" key="2">
    <source>
        <dbReference type="EMBL" id="WVX67333.1"/>
    </source>
</evidence>
<proteinExistence type="predicted"/>
<dbReference type="Pfam" id="PF01636">
    <property type="entry name" value="APH"/>
    <property type="match status" value="1"/>
</dbReference>
<dbReference type="PANTHER" id="PTHR21310">
    <property type="entry name" value="AMINOGLYCOSIDE PHOSPHOTRANSFERASE-RELATED-RELATED"/>
    <property type="match status" value="1"/>
</dbReference>
<dbReference type="InterPro" id="IPR051678">
    <property type="entry name" value="AGP_Transferase"/>
</dbReference>
<dbReference type="PIRSF" id="PIRSF000707">
    <property type="entry name" value="Hygromycin-B_kinase"/>
    <property type="match status" value="1"/>
</dbReference>
<dbReference type="CDD" id="cd05120">
    <property type="entry name" value="APH_ChoK_like"/>
    <property type="match status" value="1"/>
</dbReference>
<dbReference type="InterPro" id="IPR016259">
    <property type="entry name" value="Hygromycin-B_Kinase"/>
</dbReference>
<dbReference type="PANTHER" id="PTHR21310:SF15">
    <property type="entry name" value="AMINOGLYCOSIDE PHOSPHOTRANSFERASE DOMAIN-CONTAINING PROTEIN"/>
    <property type="match status" value="1"/>
</dbReference>
<keyword evidence="3" id="KW-1185">Reference proteome</keyword>
<dbReference type="SUPFAM" id="SSF56112">
    <property type="entry name" value="Protein kinase-like (PK-like)"/>
    <property type="match status" value="1"/>
</dbReference>
<name>A0ABZ2C6W3_9PROT</name>
<dbReference type="InterPro" id="IPR011009">
    <property type="entry name" value="Kinase-like_dom_sf"/>
</dbReference>
<gene>
    <name evidence="2" type="ORF">Bealeia1_01532</name>
</gene>